<feature type="region of interest" description="Disordered" evidence="1">
    <location>
        <begin position="1"/>
        <end position="33"/>
    </location>
</feature>
<reference evidence="3" key="1">
    <citation type="journal article" date="2017" name="Nat. Microbiol.">
        <title>Global analysis of biosynthetic gene clusters reveals vast potential of secondary metabolite production in Penicillium species.</title>
        <authorList>
            <person name="Nielsen J.C."/>
            <person name="Grijseels S."/>
            <person name="Prigent S."/>
            <person name="Ji B."/>
            <person name="Dainat J."/>
            <person name="Nielsen K.F."/>
            <person name="Frisvad J.C."/>
            <person name="Workman M."/>
            <person name="Nielsen J."/>
        </authorList>
    </citation>
    <scope>NUCLEOTIDE SEQUENCE [LARGE SCALE GENOMIC DNA]</scope>
    <source>
        <strain evidence="3">IBT 24891</strain>
    </source>
</reference>
<gene>
    <name evidence="2" type="ORF">PENSTE_c001G03634</name>
</gene>
<comment type="caution">
    <text evidence="2">The sequence shown here is derived from an EMBL/GenBank/DDBJ whole genome shotgun (WGS) entry which is preliminary data.</text>
</comment>
<evidence type="ECO:0000256" key="1">
    <source>
        <dbReference type="SAM" id="MobiDB-lite"/>
    </source>
</evidence>
<keyword evidence="3" id="KW-1185">Reference proteome</keyword>
<proteinExistence type="predicted"/>
<sequence length="70" mass="7915">MSDTKIGFLIASRPDADTASPTRSSPNASPREQSIFLPYFNTNLLLPQRDANRDTQSIWDHLIQKIGWVN</sequence>
<accession>A0A1V6U1P2</accession>
<name>A0A1V6U1P2_9EURO</name>
<dbReference type="AlphaFoldDB" id="A0A1V6U1P2"/>
<evidence type="ECO:0000313" key="3">
    <source>
        <dbReference type="Proteomes" id="UP000191285"/>
    </source>
</evidence>
<evidence type="ECO:0000313" key="2">
    <source>
        <dbReference type="EMBL" id="OQE31763.1"/>
    </source>
</evidence>
<organism evidence="2 3">
    <name type="scientific">Penicillium steckii</name>
    <dbReference type="NCBI Taxonomy" id="303698"/>
    <lineage>
        <taxon>Eukaryota</taxon>
        <taxon>Fungi</taxon>
        <taxon>Dikarya</taxon>
        <taxon>Ascomycota</taxon>
        <taxon>Pezizomycotina</taxon>
        <taxon>Eurotiomycetes</taxon>
        <taxon>Eurotiomycetidae</taxon>
        <taxon>Eurotiales</taxon>
        <taxon>Aspergillaceae</taxon>
        <taxon>Penicillium</taxon>
    </lineage>
</organism>
<feature type="compositionally biased region" description="Polar residues" evidence="1">
    <location>
        <begin position="19"/>
        <end position="32"/>
    </location>
</feature>
<dbReference type="EMBL" id="MLKD01000001">
    <property type="protein sequence ID" value="OQE31763.1"/>
    <property type="molecule type" value="Genomic_DNA"/>
</dbReference>
<protein>
    <submittedName>
        <fullName evidence="2">Uncharacterized protein</fullName>
    </submittedName>
</protein>
<dbReference type="Proteomes" id="UP000191285">
    <property type="component" value="Unassembled WGS sequence"/>
</dbReference>